<feature type="region of interest" description="Disordered" evidence="1">
    <location>
        <begin position="1"/>
        <end position="34"/>
    </location>
</feature>
<gene>
    <name evidence="2" type="ORF">LPB072_17595</name>
    <name evidence="3" type="ORF">LPB72_03440</name>
</gene>
<dbReference type="EMBL" id="LVWD01000003">
    <property type="protein sequence ID" value="OAD43798.1"/>
    <property type="molecule type" value="Genomic_DNA"/>
</dbReference>
<evidence type="ECO:0000313" key="3">
    <source>
        <dbReference type="EMBL" id="OAD43798.1"/>
    </source>
</evidence>
<evidence type="ECO:0000313" key="5">
    <source>
        <dbReference type="Proteomes" id="UP000185680"/>
    </source>
</evidence>
<organism evidence="2 5">
    <name type="scientific">Hydrogenophaga crassostreae</name>
    <dbReference type="NCBI Taxonomy" id="1763535"/>
    <lineage>
        <taxon>Bacteria</taxon>
        <taxon>Pseudomonadati</taxon>
        <taxon>Pseudomonadota</taxon>
        <taxon>Betaproteobacteria</taxon>
        <taxon>Burkholderiales</taxon>
        <taxon>Comamonadaceae</taxon>
        <taxon>Hydrogenophaga</taxon>
    </lineage>
</organism>
<dbReference type="AlphaFoldDB" id="A0A162PCM0"/>
<proteinExistence type="predicted"/>
<dbReference type="Proteomes" id="UP000185680">
    <property type="component" value="Chromosome"/>
</dbReference>
<dbReference type="Proteomes" id="UP000185657">
    <property type="component" value="Unassembled WGS sequence"/>
</dbReference>
<evidence type="ECO:0000256" key="1">
    <source>
        <dbReference type="SAM" id="MobiDB-lite"/>
    </source>
</evidence>
<reference evidence="3 4" key="1">
    <citation type="submission" date="2016-02" db="EMBL/GenBank/DDBJ databases">
        <title>Draft genome sequence of Hydrogenophaga sp. LPB0072.</title>
        <authorList>
            <person name="Shin S.-K."/>
            <person name="Yi H."/>
        </authorList>
    </citation>
    <scope>NUCLEOTIDE SEQUENCE [LARGE SCALE GENOMIC DNA]</scope>
    <source>
        <strain evidence="3 4">LPB0072</strain>
    </source>
</reference>
<reference evidence="2 5" key="2">
    <citation type="submission" date="2016-10" db="EMBL/GenBank/DDBJ databases">
        <title>Hydorgenophaga sp. LPB0072 isolated from gastropod.</title>
        <authorList>
            <person name="Kim E."/>
            <person name="Yi H."/>
        </authorList>
    </citation>
    <scope>NUCLEOTIDE SEQUENCE [LARGE SCALE GENOMIC DNA]</scope>
    <source>
        <strain evidence="2 5">LPB0072</strain>
    </source>
</reference>
<name>A0A162PCM0_9BURK</name>
<evidence type="ECO:0000313" key="4">
    <source>
        <dbReference type="Proteomes" id="UP000185657"/>
    </source>
</evidence>
<protein>
    <submittedName>
        <fullName evidence="2">Aspartate carbamoyltransferase</fullName>
    </submittedName>
</protein>
<dbReference type="STRING" id="1763535.LPB072_17595"/>
<dbReference type="GO" id="GO:0016740">
    <property type="term" value="F:transferase activity"/>
    <property type="evidence" value="ECO:0007669"/>
    <property type="project" value="UniProtKB-KW"/>
</dbReference>
<keyword evidence="4" id="KW-1185">Reference proteome</keyword>
<feature type="compositionally biased region" description="Basic and acidic residues" evidence="1">
    <location>
        <begin position="8"/>
        <end position="18"/>
    </location>
</feature>
<keyword evidence="2" id="KW-0808">Transferase</keyword>
<dbReference type="KEGG" id="hyl:LPB072_17595"/>
<accession>A0A162PCM0</accession>
<evidence type="ECO:0000313" key="2">
    <source>
        <dbReference type="EMBL" id="AOW15765.1"/>
    </source>
</evidence>
<sequence>MGAAHAQTMDHSRMDHGTHMNPSAPDQRQAGVAQRGKDVMPFNLAATTHIFTKTAQGGVQQVVVKQDADNAAEQIHLTRLHLQEIRDQFLTGDFSGPTSIHGQDMPGLSALKAARPGQIAIAYKALDDGAELRYVTPDADLVSALHQWFDAQLSDHGKDAKAGHADHGAMHQR</sequence>
<dbReference type="EMBL" id="CP017476">
    <property type="protein sequence ID" value="AOW15765.1"/>
    <property type="molecule type" value="Genomic_DNA"/>
</dbReference>
<dbReference type="OrthoDB" id="5573113at2"/>